<dbReference type="EMBL" id="BK059132">
    <property type="protein sequence ID" value="DAE33266.1"/>
    <property type="molecule type" value="Genomic_DNA"/>
</dbReference>
<sequence>MLKEIKVKLEYKEYQETLVRECQVGVIQIRY</sequence>
<reference evidence="1" key="1">
    <citation type="journal article" date="2021" name="Proc. Natl. Acad. Sci. U.S.A.">
        <title>A Catalog of Tens of Thousands of Viruses from Human Metagenomes Reveals Hidden Associations with Chronic Diseases.</title>
        <authorList>
            <person name="Tisza M.J."/>
            <person name="Buck C.B."/>
        </authorList>
    </citation>
    <scope>NUCLEOTIDE SEQUENCE</scope>
    <source>
        <strain evidence="1">Ctrcb4</strain>
    </source>
</reference>
<evidence type="ECO:0000313" key="1">
    <source>
        <dbReference type="EMBL" id="DAE33266.1"/>
    </source>
</evidence>
<name>A0A8S5RQ29_9VIRU</name>
<protein>
    <submittedName>
        <fullName evidence="1">Uncharacterized protein</fullName>
    </submittedName>
</protein>
<organism evidence="1">
    <name type="scientific">virus sp. ctrcb4</name>
    <dbReference type="NCBI Taxonomy" id="2825824"/>
    <lineage>
        <taxon>Viruses</taxon>
    </lineage>
</organism>
<proteinExistence type="predicted"/>
<accession>A0A8S5RQ29</accession>